<evidence type="ECO:0000313" key="4">
    <source>
        <dbReference type="EMBL" id="XCD05827.1"/>
    </source>
</evidence>
<evidence type="ECO:0000313" key="2">
    <source>
        <dbReference type="EMBL" id="XCD04615.1"/>
    </source>
</evidence>
<protein>
    <submittedName>
        <fullName evidence="2">DNA pilot protein</fullName>
    </submittedName>
</protein>
<sequence length="352" mass="39565">MGLFDSLLGLGSTMATNQANREIAQMNNEFNAKEAQKTRDFQLEMFNRTNEYNSPKAQSERYYEAGLNPALANGLGAVGIAQSPQGSPAASASGNPRMQAWTPNFSDIPNAILSVSQARNMNSKTEFQDIINGFQRDRSLAEINKILGDTNHANATPEARKFFRDMSLQISAIRMSQLEQEWLNQSWTGNLLKAQTVSQYLSAEAQSVINKYLDNNQQLDLKVKAANYSNLIEQGRMTRQKTQQLLADTILTYARAKGVRIQNSIADKTADSLVDSMINQNTYNSKYFRARGYGNNPKNEAMLDFYEKRAKSSIWNKEDSSYGLRNSIEYGSKFFNGVGNYLGRPSVIYRNR</sequence>
<proteinExistence type="predicted"/>
<dbReference type="EMBL" id="PP511598">
    <property type="protein sequence ID" value="XCD05827.1"/>
    <property type="molecule type" value="Genomic_DNA"/>
</dbReference>
<dbReference type="EMBL" id="PP511524">
    <property type="protein sequence ID" value="XCD05174.1"/>
    <property type="molecule type" value="Genomic_DNA"/>
</dbReference>
<evidence type="ECO:0000313" key="5">
    <source>
        <dbReference type="EMBL" id="XCD06223.1"/>
    </source>
</evidence>
<dbReference type="EMBL" id="PP511384">
    <property type="protein sequence ID" value="XCD03801.1"/>
    <property type="molecule type" value="Genomic_DNA"/>
</dbReference>
<evidence type="ECO:0000313" key="7">
    <source>
        <dbReference type="EMBL" id="XCD07676.1"/>
    </source>
</evidence>
<organism evidence="2">
    <name type="scientific">Dulem virus 263</name>
    <dbReference type="NCBI Taxonomy" id="3145740"/>
    <lineage>
        <taxon>Viruses</taxon>
        <taxon>Monodnaviria</taxon>
        <taxon>Sangervirae</taxon>
        <taxon>Phixviricota</taxon>
        <taxon>Malgrandaviricetes</taxon>
        <taxon>Petitvirales</taxon>
        <taxon>Microviridae</taxon>
        <taxon>Microvirus</taxon>
    </lineage>
</organism>
<dbReference type="EMBL" id="PP511708">
    <property type="protein sequence ID" value="XCD06778.1"/>
    <property type="molecule type" value="Genomic_DNA"/>
</dbReference>
<evidence type="ECO:0000313" key="6">
    <source>
        <dbReference type="EMBL" id="XCD06778.1"/>
    </source>
</evidence>
<dbReference type="EMBL" id="PP511484">
    <property type="protein sequence ID" value="XCD04615.1"/>
    <property type="molecule type" value="Genomic_DNA"/>
</dbReference>
<name>A0AAU8AXD6_9VIRU</name>
<dbReference type="EMBL" id="PP511851">
    <property type="protein sequence ID" value="XCD08062.1"/>
    <property type="molecule type" value="Genomic_DNA"/>
</dbReference>
<evidence type="ECO:0000313" key="8">
    <source>
        <dbReference type="EMBL" id="XCD08062.1"/>
    </source>
</evidence>
<dbReference type="EMBL" id="PP511796">
    <property type="protein sequence ID" value="XCD07676.1"/>
    <property type="molecule type" value="Genomic_DNA"/>
</dbReference>
<evidence type="ECO:0000313" key="1">
    <source>
        <dbReference type="EMBL" id="XCD03801.1"/>
    </source>
</evidence>
<accession>A0AAU8AXD6</accession>
<evidence type="ECO:0000313" key="3">
    <source>
        <dbReference type="EMBL" id="XCD05174.1"/>
    </source>
</evidence>
<dbReference type="EMBL" id="PP511644">
    <property type="protein sequence ID" value="XCD06223.1"/>
    <property type="molecule type" value="Genomic_DNA"/>
</dbReference>
<reference evidence="2" key="1">
    <citation type="submission" date="2024-03" db="EMBL/GenBank/DDBJ databases">
        <title>Diverse circular DNA viruses in blood, oral, and fecal samples of captive lemurs.</title>
        <authorList>
            <person name="Paietta E.N."/>
            <person name="Kraberger S."/>
            <person name="Lund M.C."/>
            <person name="Custer J.M."/>
            <person name="Vargas K.M."/>
            <person name="Ehmke E.E."/>
            <person name="Yoder A.D."/>
            <person name="Varsani A."/>
        </authorList>
    </citation>
    <scope>NUCLEOTIDE SEQUENCE</scope>
    <source>
        <strain evidence="1">Duke_21_28</strain>
        <strain evidence="2">Duke_24FF_857</strain>
        <strain evidence="3">Duke_24FS_36</strain>
        <strain evidence="4">Duke_24SF_641</strain>
        <strain evidence="5">Duke_25FS_48</strain>
        <strain evidence="6">Duke_26_24</strain>
        <strain evidence="7">Duke_28FS_33</strain>
        <strain evidence="8">Duke_29_15</strain>
    </source>
</reference>